<dbReference type="SUPFAM" id="SSF56672">
    <property type="entry name" value="DNA/RNA polymerases"/>
    <property type="match status" value="1"/>
</dbReference>
<dbReference type="EMBL" id="QGNW01000012">
    <property type="protein sequence ID" value="RVX17742.1"/>
    <property type="molecule type" value="Genomic_DNA"/>
</dbReference>
<dbReference type="InterPro" id="IPR043502">
    <property type="entry name" value="DNA/RNA_pol_sf"/>
</dbReference>
<name>A0A438K962_VITVI</name>
<proteinExistence type="predicted"/>
<dbReference type="PANTHER" id="PTHR15503">
    <property type="entry name" value="LDOC1 RELATED"/>
    <property type="match status" value="1"/>
</dbReference>
<evidence type="ECO:0000313" key="2">
    <source>
        <dbReference type="EMBL" id="RVX17742.1"/>
    </source>
</evidence>
<dbReference type="Proteomes" id="UP000288805">
    <property type="component" value="Unassembled WGS sequence"/>
</dbReference>
<accession>A0A438K962</accession>
<dbReference type="InterPro" id="IPR032567">
    <property type="entry name" value="RTL1-rel"/>
</dbReference>
<feature type="compositionally biased region" description="Polar residues" evidence="1">
    <location>
        <begin position="1"/>
        <end position="10"/>
    </location>
</feature>
<evidence type="ECO:0000256" key="1">
    <source>
        <dbReference type="SAM" id="MobiDB-lite"/>
    </source>
</evidence>
<dbReference type="Gene3D" id="3.10.10.10">
    <property type="entry name" value="HIV Type 1 Reverse Transcriptase, subunit A, domain 1"/>
    <property type="match status" value="1"/>
</dbReference>
<reference evidence="2 3" key="1">
    <citation type="journal article" date="2018" name="PLoS Genet.">
        <title>Population sequencing reveals clonal diversity and ancestral inbreeding in the grapevine cultivar Chardonnay.</title>
        <authorList>
            <person name="Roach M.J."/>
            <person name="Johnson D.L."/>
            <person name="Bohlmann J."/>
            <person name="van Vuuren H.J."/>
            <person name="Jones S.J."/>
            <person name="Pretorius I.S."/>
            <person name="Schmidt S.A."/>
            <person name="Borneman A.R."/>
        </authorList>
    </citation>
    <scope>NUCLEOTIDE SEQUENCE [LARGE SCALE GENOMIC DNA]</scope>
    <source>
        <strain evidence="3">cv. Chardonnay</strain>
        <tissue evidence="2">Leaf</tissue>
    </source>
</reference>
<feature type="compositionally biased region" description="Basic and acidic residues" evidence="1">
    <location>
        <begin position="11"/>
        <end position="25"/>
    </location>
</feature>
<protein>
    <recommendedName>
        <fullName evidence="4">Reverse transcriptase/retrotransposon-derived protein RNase H-like domain-containing protein</fullName>
    </recommendedName>
</protein>
<feature type="region of interest" description="Disordered" evidence="1">
    <location>
        <begin position="1"/>
        <end position="45"/>
    </location>
</feature>
<evidence type="ECO:0008006" key="4">
    <source>
        <dbReference type="Google" id="ProtNLM"/>
    </source>
</evidence>
<feature type="compositionally biased region" description="Basic and acidic residues" evidence="1">
    <location>
        <begin position="32"/>
        <end position="45"/>
    </location>
</feature>
<sequence>MGGTISTMQRPKSEGGKKAKAESKTSKKSGWKKQEACCKEKTNGEDHKVCAADHPDDKMFHLQWPSPSQRLPQRDKLSALVTADDKGDSDSETPPRVKALVDSSATHNFVATREATSLLCVPLDDFNLILGVNFLLRAKVALIPHLVEKGIEEGSGTYVAALIEIKEGQSVEVPDSMVKILKEFRDVMPAELPKELPPRRPIDHKIELLPGTKTHAQAPYKISPIELLELLLFQKKHDDSLRMCVDYRALNKVTIKNKYPIPLAAELLTDCQKPLTHQVGPEIGLLASAKCSRR</sequence>
<gene>
    <name evidence="2" type="ORF">CK203_004118</name>
</gene>
<organism evidence="2 3">
    <name type="scientific">Vitis vinifera</name>
    <name type="common">Grape</name>
    <dbReference type="NCBI Taxonomy" id="29760"/>
    <lineage>
        <taxon>Eukaryota</taxon>
        <taxon>Viridiplantae</taxon>
        <taxon>Streptophyta</taxon>
        <taxon>Embryophyta</taxon>
        <taxon>Tracheophyta</taxon>
        <taxon>Spermatophyta</taxon>
        <taxon>Magnoliopsida</taxon>
        <taxon>eudicotyledons</taxon>
        <taxon>Gunneridae</taxon>
        <taxon>Pentapetalae</taxon>
        <taxon>rosids</taxon>
        <taxon>Vitales</taxon>
        <taxon>Vitaceae</taxon>
        <taxon>Viteae</taxon>
        <taxon>Vitis</taxon>
    </lineage>
</organism>
<dbReference type="PANTHER" id="PTHR15503:SF45">
    <property type="entry name" value="RNA-DIRECTED DNA POLYMERASE HOMOLOG"/>
    <property type="match status" value="1"/>
</dbReference>
<comment type="caution">
    <text evidence="2">The sequence shown here is derived from an EMBL/GenBank/DDBJ whole genome shotgun (WGS) entry which is preliminary data.</text>
</comment>
<evidence type="ECO:0000313" key="3">
    <source>
        <dbReference type="Proteomes" id="UP000288805"/>
    </source>
</evidence>
<dbReference type="AlphaFoldDB" id="A0A438K962"/>